<keyword evidence="5" id="KW-1185">Reference proteome</keyword>
<dbReference type="Pfam" id="PF00884">
    <property type="entry name" value="Sulfatase"/>
    <property type="match status" value="1"/>
</dbReference>
<evidence type="ECO:0000256" key="2">
    <source>
        <dbReference type="ARBA" id="ARBA00022801"/>
    </source>
</evidence>
<sequence>MTKPNILWICTDQQRFDTLGCYGNSYVDTPNIDRLAANGVLFERAYCNSTVCAPSRGSFLTGRYPKTTGLRKNGQNIPERERLVTKLLHDAGYSCGLAGKLHLSACHPSVCHGTERRIDDGYDMFHWSHHPADQWASNEYSHWLKAKGKSYAARAVEACEHVVCGPDAEDHQAAWCAEKAIQFIEAHEGRERPWLFSVNIFAPHHPFDPPESHLNKYLDMLDRIPQPNYTEGELDTKTSYQRRDHQGAYGNRNLYPFDRMSEQDRRYVTAAYWAMIDLIDEQVGKMTDALARTGQLDNTIVVFMSDHGELLGDHGVYLKGPHFYEPSVHVPLIVSWPGHFRQGVRVRSFVELVDLAPTFLEAAGEAVYPGMQGASLMGLLKGETEEHRDDIYCETYETKRGNFSGGYSLMVRDHTHKLVLYDSQDDGELYDLIADPGETTNVWHSSAHASEKLRMMERLCRRIAQTADPLPERLAPW</sequence>
<name>A0ABY4RJ46_9BACL</name>
<reference evidence="4" key="2">
    <citation type="journal article" date="2021" name="J Anim Sci Technol">
        <title>Complete genome sequence of Paenibacillus konkukensis sp. nov. SK3146 as a potential probiotic strain.</title>
        <authorList>
            <person name="Jung H.I."/>
            <person name="Park S."/>
            <person name="Niu K.M."/>
            <person name="Lee S.W."/>
            <person name="Kothari D."/>
            <person name="Yi K.J."/>
            <person name="Kim S.K."/>
        </authorList>
    </citation>
    <scope>NUCLEOTIDE SEQUENCE</scope>
    <source>
        <strain evidence="4">SK3146</strain>
    </source>
</reference>
<dbReference type="GO" id="GO:0004065">
    <property type="term" value="F:arylsulfatase activity"/>
    <property type="evidence" value="ECO:0007669"/>
    <property type="project" value="UniProtKB-EC"/>
</dbReference>
<dbReference type="Gene3D" id="3.40.720.10">
    <property type="entry name" value="Alkaline Phosphatase, subunit A"/>
    <property type="match status" value="1"/>
</dbReference>
<dbReference type="EMBL" id="CP027059">
    <property type="protein sequence ID" value="UQZ82456.1"/>
    <property type="molecule type" value="Genomic_DNA"/>
</dbReference>
<dbReference type="RefSeq" id="WP_249864594.1">
    <property type="nucleotide sequence ID" value="NZ_CP027059.1"/>
</dbReference>
<dbReference type="PANTHER" id="PTHR45953:SF1">
    <property type="entry name" value="IDURONATE 2-SULFATASE"/>
    <property type="match status" value="1"/>
</dbReference>
<dbReference type="PANTHER" id="PTHR45953">
    <property type="entry name" value="IDURONATE 2-SULFATASE"/>
    <property type="match status" value="1"/>
</dbReference>
<evidence type="ECO:0000313" key="5">
    <source>
        <dbReference type="Proteomes" id="UP001057134"/>
    </source>
</evidence>
<dbReference type="InterPro" id="IPR017850">
    <property type="entry name" value="Alkaline_phosphatase_core_sf"/>
</dbReference>
<dbReference type="SUPFAM" id="SSF53649">
    <property type="entry name" value="Alkaline phosphatase-like"/>
    <property type="match status" value="1"/>
</dbReference>
<dbReference type="InterPro" id="IPR000917">
    <property type="entry name" value="Sulfatase_N"/>
</dbReference>
<feature type="domain" description="Sulfatase N-terminal" evidence="3">
    <location>
        <begin position="4"/>
        <end position="364"/>
    </location>
</feature>
<accession>A0ABY4RJ46</accession>
<proteinExistence type="predicted"/>
<reference evidence="4" key="1">
    <citation type="submission" date="2018-02" db="EMBL/GenBank/DDBJ databases">
        <authorList>
            <person name="Kim S.-K."/>
            <person name="Jung H.-I."/>
            <person name="Lee S.-W."/>
        </authorList>
    </citation>
    <scope>NUCLEOTIDE SEQUENCE</scope>
    <source>
        <strain evidence="4">SK3146</strain>
    </source>
</reference>
<evidence type="ECO:0000256" key="1">
    <source>
        <dbReference type="ARBA" id="ARBA00022723"/>
    </source>
</evidence>
<protein>
    <submittedName>
        <fullName evidence="4">Arylsulfatase</fullName>
        <ecNumber evidence="4">3.1.6.1</ecNumber>
    </submittedName>
</protein>
<dbReference type="EC" id="3.1.6.1" evidence="4"/>
<evidence type="ECO:0000313" key="4">
    <source>
        <dbReference type="EMBL" id="UQZ82456.1"/>
    </source>
</evidence>
<evidence type="ECO:0000259" key="3">
    <source>
        <dbReference type="Pfam" id="PF00884"/>
    </source>
</evidence>
<organism evidence="4 5">
    <name type="scientific">Paenibacillus konkukensis</name>
    <dbReference type="NCBI Taxonomy" id="2020716"/>
    <lineage>
        <taxon>Bacteria</taxon>
        <taxon>Bacillati</taxon>
        <taxon>Bacillota</taxon>
        <taxon>Bacilli</taxon>
        <taxon>Bacillales</taxon>
        <taxon>Paenibacillaceae</taxon>
        <taxon>Paenibacillus</taxon>
    </lineage>
</organism>
<dbReference type="Proteomes" id="UP001057134">
    <property type="component" value="Chromosome"/>
</dbReference>
<keyword evidence="2 4" id="KW-0378">Hydrolase</keyword>
<gene>
    <name evidence="4" type="ORF">SK3146_01613</name>
</gene>
<keyword evidence="1" id="KW-0479">Metal-binding</keyword>